<name>A0ABD1N6D8_9FABA</name>
<proteinExistence type="predicted"/>
<dbReference type="EMBL" id="JBGMDY010000002">
    <property type="protein sequence ID" value="KAL2343656.1"/>
    <property type="molecule type" value="Genomic_DNA"/>
</dbReference>
<keyword evidence="2" id="KW-1185">Reference proteome</keyword>
<dbReference type="PANTHER" id="PTHR36350:SF2">
    <property type="entry name" value="PROTEIN, PUTATIVE-RELATED"/>
    <property type="match status" value="1"/>
</dbReference>
<organism evidence="1 2">
    <name type="scientific">Flemingia macrophylla</name>
    <dbReference type="NCBI Taxonomy" id="520843"/>
    <lineage>
        <taxon>Eukaryota</taxon>
        <taxon>Viridiplantae</taxon>
        <taxon>Streptophyta</taxon>
        <taxon>Embryophyta</taxon>
        <taxon>Tracheophyta</taxon>
        <taxon>Spermatophyta</taxon>
        <taxon>Magnoliopsida</taxon>
        <taxon>eudicotyledons</taxon>
        <taxon>Gunneridae</taxon>
        <taxon>Pentapetalae</taxon>
        <taxon>rosids</taxon>
        <taxon>fabids</taxon>
        <taxon>Fabales</taxon>
        <taxon>Fabaceae</taxon>
        <taxon>Papilionoideae</taxon>
        <taxon>50 kb inversion clade</taxon>
        <taxon>NPAAA clade</taxon>
        <taxon>indigoferoid/millettioid clade</taxon>
        <taxon>Phaseoleae</taxon>
        <taxon>Flemingia</taxon>
    </lineage>
</organism>
<dbReference type="PANTHER" id="PTHR36350">
    <property type="entry name" value="TRANSMEMBRANE PROTEIN"/>
    <property type="match status" value="1"/>
</dbReference>
<gene>
    <name evidence="1" type="ORF">Fmac_004941</name>
</gene>
<evidence type="ECO:0000313" key="1">
    <source>
        <dbReference type="EMBL" id="KAL2343656.1"/>
    </source>
</evidence>
<protein>
    <submittedName>
        <fullName evidence="1">Uncharacterized protein</fullName>
    </submittedName>
</protein>
<sequence>MLLMHNLSYHSLHQMESAICLRYRPFPYVSKGFEGASARPSRFHLRFNHATPVSLPHFSTPRGPITRSFRHATCMLERFSEPSHNNKGSGNKILRGMTGASLVLACVLGLLNFSGKVNTKFTTAYADSTSKFGFPFSSPDKNFHDVRDALNLLLKTIDETKTIEKELIGDNKSVDLGDPNTRQNAAEFITFMFQGSVSDRLVNLYCSSSQFEKLHAAVLILYKAIVEQALEKEKPLRKPLRKHELKAIIAEATAKGMEKRVPQKTIKALPEWTKALNKIYNNKVTCEGDADT</sequence>
<accession>A0ABD1N6D8</accession>
<evidence type="ECO:0000313" key="2">
    <source>
        <dbReference type="Proteomes" id="UP001603857"/>
    </source>
</evidence>
<dbReference type="AlphaFoldDB" id="A0ABD1N6D8"/>
<reference evidence="1 2" key="1">
    <citation type="submission" date="2024-08" db="EMBL/GenBank/DDBJ databases">
        <title>Insights into the chromosomal genome structure of Flemingia macrophylla.</title>
        <authorList>
            <person name="Ding Y."/>
            <person name="Zhao Y."/>
            <person name="Bi W."/>
            <person name="Wu M."/>
            <person name="Zhao G."/>
            <person name="Gong Y."/>
            <person name="Li W."/>
            <person name="Zhang P."/>
        </authorList>
    </citation>
    <scope>NUCLEOTIDE SEQUENCE [LARGE SCALE GENOMIC DNA]</scope>
    <source>
        <strain evidence="1">DYQJB</strain>
        <tissue evidence="1">Leaf</tissue>
    </source>
</reference>
<dbReference type="Proteomes" id="UP001603857">
    <property type="component" value="Unassembled WGS sequence"/>
</dbReference>
<comment type="caution">
    <text evidence="1">The sequence shown here is derived from an EMBL/GenBank/DDBJ whole genome shotgun (WGS) entry which is preliminary data.</text>
</comment>